<proteinExistence type="predicted"/>
<sequence length="225" mass="25142">MEKTRILDVRGLFDLLLDAMGPTHWWPAETRFEIVLGAVLVQNASWTNAEAALDALRAADLLRPAAIVALPDAELEAMVRPAGFYRAKSRYLKALCAWLTTLPGEGPDFPQRVVGRGDDDLRRDLLAVPGVGGETADDILLYVFDRPAFVADTYARRLFEALGVADLPKSYEGFRRRVMPHILTDEWSIADLKEFHGLIDEHGKTCRTPDDWRRSVVAGCRLDLP</sequence>
<feature type="domain" description="HhH-GPD" evidence="5">
    <location>
        <begin position="40"/>
        <end position="205"/>
    </location>
</feature>
<keyword evidence="1" id="KW-0004">4Fe-4S</keyword>
<dbReference type="RefSeq" id="WP_219081418.1">
    <property type="nucleotide sequence ID" value="NZ_JAHBBD010000010.1"/>
</dbReference>
<dbReference type="PIRSF" id="PIRSF001435">
    <property type="entry name" value="Nth"/>
    <property type="match status" value="1"/>
</dbReference>
<accession>A0ABS6W8M0</accession>
<gene>
    <name evidence="6" type="ORF">KIH73_05620</name>
</gene>
<keyword evidence="7" id="KW-1185">Reference proteome</keyword>
<reference evidence="6 7" key="1">
    <citation type="submission" date="2021-05" db="EMBL/GenBank/DDBJ databases">
        <title>Phylogenetic classification of ten novel species belonging to the genus Bifidobacterium comprising B. colchicus sp. nov., B. abeli sp. nov., B. bicoloris sp. nov., B. guerezis sp. nov., B. rosaliae sp. nov., B. santillanensis sp. nov., B. argentati sp. nov., B. amazzoni sp. nov., B. pluviali sp. nov., and B. pinnaculum sp. nov.</title>
        <authorList>
            <person name="Lugli G.A."/>
            <person name="Ruiz Garcia L."/>
            <person name="Margolles A."/>
            <person name="Ventura M."/>
        </authorList>
    </citation>
    <scope>NUCLEOTIDE SEQUENCE [LARGE SCALE GENOMIC DNA]</scope>
    <source>
        <strain evidence="6 7">6T3</strain>
    </source>
</reference>
<keyword evidence="3" id="KW-0408">Iron</keyword>
<dbReference type="GO" id="GO:0016829">
    <property type="term" value="F:lyase activity"/>
    <property type="evidence" value="ECO:0007669"/>
    <property type="project" value="UniProtKB-KW"/>
</dbReference>
<evidence type="ECO:0000256" key="2">
    <source>
        <dbReference type="ARBA" id="ARBA00022723"/>
    </source>
</evidence>
<evidence type="ECO:0000256" key="4">
    <source>
        <dbReference type="ARBA" id="ARBA00023014"/>
    </source>
</evidence>
<dbReference type="CDD" id="cd00056">
    <property type="entry name" value="ENDO3c"/>
    <property type="match status" value="1"/>
</dbReference>
<name>A0ABS6W8M0_9BIFI</name>
<organism evidence="6 7">
    <name type="scientific">Bifidobacterium phasiani</name>
    <dbReference type="NCBI Taxonomy" id="2834431"/>
    <lineage>
        <taxon>Bacteria</taxon>
        <taxon>Bacillati</taxon>
        <taxon>Actinomycetota</taxon>
        <taxon>Actinomycetes</taxon>
        <taxon>Bifidobacteriales</taxon>
        <taxon>Bifidobacteriaceae</taxon>
        <taxon>Bifidobacterium</taxon>
    </lineage>
</organism>
<dbReference type="EMBL" id="JAHBBD010000010">
    <property type="protein sequence ID" value="MBW3082855.1"/>
    <property type="molecule type" value="Genomic_DNA"/>
</dbReference>
<dbReference type="InterPro" id="IPR003265">
    <property type="entry name" value="HhH-GPD_domain"/>
</dbReference>
<keyword evidence="2" id="KW-0479">Metal-binding</keyword>
<dbReference type="Pfam" id="PF00730">
    <property type="entry name" value="HhH-GPD"/>
    <property type="match status" value="1"/>
</dbReference>
<dbReference type="PANTHER" id="PTHR10359:SF19">
    <property type="entry name" value="DNA REPAIR GLYCOSYLASE MJ1434-RELATED"/>
    <property type="match status" value="1"/>
</dbReference>
<evidence type="ECO:0000313" key="6">
    <source>
        <dbReference type="EMBL" id="MBW3082855.1"/>
    </source>
</evidence>
<comment type="caution">
    <text evidence="6">The sequence shown here is derived from an EMBL/GenBank/DDBJ whole genome shotgun (WGS) entry which is preliminary data.</text>
</comment>
<evidence type="ECO:0000256" key="3">
    <source>
        <dbReference type="ARBA" id="ARBA00023004"/>
    </source>
</evidence>
<evidence type="ECO:0000256" key="1">
    <source>
        <dbReference type="ARBA" id="ARBA00022485"/>
    </source>
</evidence>
<keyword evidence="4" id="KW-0411">Iron-sulfur</keyword>
<dbReference type="PANTHER" id="PTHR10359">
    <property type="entry name" value="A/G-SPECIFIC ADENINE GLYCOSYLASE/ENDONUCLEASE III"/>
    <property type="match status" value="1"/>
</dbReference>
<protein>
    <submittedName>
        <fullName evidence="6">DNA lyase</fullName>
    </submittedName>
</protein>
<keyword evidence="6" id="KW-0456">Lyase</keyword>
<evidence type="ECO:0000313" key="7">
    <source>
        <dbReference type="Proteomes" id="UP000812844"/>
    </source>
</evidence>
<dbReference type="SMART" id="SM00478">
    <property type="entry name" value="ENDO3c"/>
    <property type="match status" value="1"/>
</dbReference>
<evidence type="ECO:0000259" key="5">
    <source>
        <dbReference type="SMART" id="SM00478"/>
    </source>
</evidence>
<dbReference type="Proteomes" id="UP000812844">
    <property type="component" value="Unassembled WGS sequence"/>
</dbReference>